<dbReference type="Gene3D" id="1.10.10.10">
    <property type="entry name" value="Winged helix-like DNA-binding domain superfamily/Winged helix DNA-binding domain"/>
    <property type="match status" value="1"/>
</dbReference>
<protein>
    <submittedName>
        <fullName evidence="6">LysR family transcriptional regulator</fullName>
    </submittedName>
</protein>
<dbReference type="AlphaFoldDB" id="A0A261V0J8"/>
<evidence type="ECO:0000256" key="4">
    <source>
        <dbReference type="ARBA" id="ARBA00023163"/>
    </source>
</evidence>
<name>A0A261V0J8_9BORD</name>
<evidence type="ECO:0000313" key="6">
    <source>
        <dbReference type="EMBL" id="OZI67371.1"/>
    </source>
</evidence>
<dbReference type="SUPFAM" id="SSF46785">
    <property type="entry name" value="Winged helix' DNA-binding domain"/>
    <property type="match status" value="1"/>
</dbReference>
<dbReference type="InterPro" id="IPR036388">
    <property type="entry name" value="WH-like_DNA-bd_sf"/>
</dbReference>
<dbReference type="InterPro" id="IPR050389">
    <property type="entry name" value="LysR-type_TF"/>
</dbReference>
<dbReference type="EMBL" id="NEVS01000001">
    <property type="protein sequence ID" value="OZI67371.1"/>
    <property type="molecule type" value="Genomic_DNA"/>
</dbReference>
<dbReference type="Gene3D" id="3.40.190.10">
    <property type="entry name" value="Periplasmic binding protein-like II"/>
    <property type="match status" value="2"/>
</dbReference>
<accession>A0A261V0J8</accession>
<gene>
    <name evidence="6" type="ORF">CAL28_01440</name>
</gene>
<dbReference type="CDD" id="cd08417">
    <property type="entry name" value="PBP2_Nitroaromatics_like"/>
    <property type="match status" value="1"/>
</dbReference>
<comment type="caution">
    <text evidence="6">The sequence shown here is derived from an EMBL/GenBank/DDBJ whole genome shotgun (WGS) entry which is preliminary data.</text>
</comment>
<dbReference type="PANTHER" id="PTHR30118:SF15">
    <property type="entry name" value="TRANSCRIPTIONAL REGULATORY PROTEIN"/>
    <property type="match status" value="1"/>
</dbReference>
<sequence length="305" mass="34586">MNLLIHFDALMTWRTISRAAEHVGVSQPAMSAALSRLRKLFNDPLLERDGSQWQPTPQALALHQEFQPLLARWQRATGPREAFDPRVTARTFSLYATDYMQFTLMPRVLPGLAREAPHLQLRVMPARLQHGLSMLETNHVELLAGYFPDPSQNLRARFLYDEPAVCIVREQHPCLRRRWNLDAYLRYPHVDLAAHTGHFSSAIDRMLRAMGRERTVAATLSSYLVGPYVVAASDLICTVPMSVAKAAPRAVGLAVLDVPLKLPKLSVSLYWHERHQEDPGHGWLRQYIAEHAAPLLYHAPDFSPL</sequence>
<evidence type="ECO:0000313" key="7">
    <source>
        <dbReference type="Proteomes" id="UP000215767"/>
    </source>
</evidence>
<proteinExistence type="inferred from homology"/>
<dbReference type="InterPro" id="IPR037402">
    <property type="entry name" value="YidZ_PBP2"/>
</dbReference>
<dbReference type="InterPro" id="IPR036390">
    <property type="entry name" value="WH_DNA-bd_sf"/>
</dbReference>
<dbReference type="SUPFAM" id="SSF53850">
    <property type="entry name" value="Periplasmic binding protein-like II"/>
    <property type="match status" value="1"/>
</dbReference>
<dbReference type="PROSITE" id="PS50931">
    <property type="entry name" value="HTH_LYSR"/>
    <property type="match status" value="1"/>
</dbReference>
<dbReference type="PRINTS" id="PR00039">
    <property type="entry name" value="HTHLYSR"/>
</dbReference>
<dbReference type="OrthoDB" id="8583877at2"/>
<evidence type="ECO:0000256" key="3">
    <source>
        <dbReference type="ARBA" id="ARBA00023125"/>
    </source>
</evidence>
<dbReference type="Proteomes" id="UP000215767">
    <property type="component" value="Unassembled WGS sequence"/>
</dbReference>
<dbReference type="Pfam" id="PF03466">
    <property type="entry name" value="LysR_substrate"/>
    <property type="match status" value="1"/>
</dbReference>
<evidence type="ECO:0000256" key="2">
    <source>
        <dbReference type="ARBA" id="ARBA00023015"/>
    </source>
</evidence>
<keyword evidence="3" id="KW-0238">DNA-binding</keyword>
<dbReference type="InterPro" id="IPR005119">
    <property type="entry name" value="LysR_subst-bd"/>
</dbReference>
<comment type="similarity">
    <text evidence="1">Belongs to the LysR transcriptional regulatory family.</text>
</comment>
<dbReference type="Pfam" id="PF00126">
    <property type="entry name" value="HTH_1"/>
    <property type="match status" value="1"/>
</dbReference>
<keyword evidence="7" id="KW-1185">Reference proteome</keyword>
<dbReference type="GO" id="GO:0003677">
    <property type="term" value="F:DNA binding"/>
    <property type="evidence" value="ECO:0007669"/>
    <property type="project" value="UniProtKB-KW"/>
</dbReference>
<organism evidence="6 7">
    <name type="scientific">Bordetella genomosp. 11</name>
    <dbReference type="NCBI Taxonomy" id="1416808"/>
    <lineage>
        <taxon>Bacteria</taxon>
        <taxon>Pseudomonadati</taxon>
        <taxon>Pseudomonadota</taxon>
        <taxon>Betaproteobacteria</taxon>
        <taxon>Burkholderiales</taxon>
        <taxon>Alcaligenaceae</taxon>
        <taxon>Bordetella</taxon>
    </lineage>
</organism>
<dbReference type="InterPro" id="IPR000847">
    <property type="entry name" value="LysR_HTH_N"/>
</dbReference>
<dbReference type="GO" id="GO:0003700">
    <property type="term" value="F:DNA-binding transcription factor activity"/>
    <property type="evidence" value="ECO:0007669"/>
    <property type="project" value="InterPro"/>
</dbReference>
<keyword evidence="4" id="KW-0804">Transcription</keyword>
<evidence type="ECO:0000256" key="1">
    <source>
        <dbReference type="ARBA" id="ARBA00009437"/>
    </source>
</evidence>
<dbReference type="PANTHER" id="PTHR30118">
    <property type="entry name" value="HTH-TYPE TRANSCRIPTIONAL REGULATOR LEUO-RELATED"/>
    <property type="match status" value="1"/>
</dbReference>
<evidence type="ECO:0000259" key="5">
    <source>
        <dbReference type="PROSITE" id="PS50931"/>
    </source>
</evidence>
<reference evidence="7" key="1">
    <citation type="submission" date="2017-05" db="EMBL/GenBank/DDBJ databases">
        <title>Complete and WGS of Bordetella genogroups.</title>
        <authorList>
            <person name="Spilker T."/>
            <person name="Lipuma J."/>
        </authorList>
    </citation>
    <scope>NUCLEOTIDE SEQUENCE [LARGE SCALE GENOMIC DNA]</scope>
    <source>
        <strain evidence="7">AU8856</strain>
    </source>
</reference>
<feature type="domain" description="HTH lysR-type" evidence="5">
    <location>
        <begin position="1"/>
        <end position="56"/>
    </location>
</feature>
<keyword evidence="2" id="KW-0805">Transcription regulation</keyword>